<feature type="region of interest" description="Disordered" evidence="7">
    <location>
        <begin position="256"/>
        <end position="286"/>
    </location>
</feature>
<organism evidence="9 10">
    <name type="scientific">Trichinella nelsoni</name>
    <dbReference type="NCBI Taxonomy" id="6336"/>
    <lineage>
        <taxon>Eukaryota</taxon>
        <taxon>Metazoa</taxon>
        <taxon>Ecdysozoa</taxon>
        <taxon>Nematoda</taxon>
        <taxon>Enoplea</taxon>
        <taxon>Dorylaimia</taxon>
        <taxon>Trichinellida</taxon>
        <taxon>Trichinellidae</taxon>
        <taxon>Trichinella</taxon>
    </lineage>
</organism>
<evidence type="ECO:0000256" key="6">
    <source>
        <dbReference type="SAM" id="Coils"/>
    </source>
</evidence>
<dbReference type="GO" id="GO:0019905">
    <property type="term" value="F:syntaxin binding"/>
    <property type="evidence" value="ECO:0007669"/>
    <property type="project" value="InterPro"/>
</dbReference>
<evidence type="ECO:0000256" key="5">
    <source>
        <dbReference type="ARBA" id="ARBA00037297"/>
    </source>
</evidence>
<evidence type="ECO:0000313" key="10">
    <source>
        <dbReference type="Proteomes" id="UP000054630"/>
    </source>
</evidence>
<proteinExistence type="inferred from homology"/>
<dbReference type="InterPro" id="IPR008849">
    <property type="entry name" value="Synaphin"/>
</dbReference>
<dbReference type="Pfam" id="PF05835">
    <property type="entry name" value="Synaphin"/>
    <property type="match status" value="1"/>
</dbReference>
<dbReference type="Gene3D" id="1.20.5.580">
    <property type="entry name" value="Single Helix bin"/>
    <property type="match status" value="1"/>
</dbReference>
<protein>
    <submittedName>
        <fullName evidence="9">Putative complexin-1</fullName>
    </submittedName>
</protein>
<comment type="caution">
    <text evidence="9">The sequence shown here is derived from an EMBL/GenBank/DDBJ whole genome shotgun (WGS) entry which is preliminary data.</text>
</comment>
<evidence type="ECO:0000256" key="1">
    <source>
        <dbReference type="ARBA" id="ARBA00005396"/>
    </source>
</evidence>
<evidence type="ECO:0000256" key="8">
    <source>
        <dbReference type="SAM" id="SignalP"/>
    </source>
</evidence>
<dbReference type="PANTHER" id="PTHR16705">
    <property type="entry name" value="COMPLEXIN"/>
    <property type="match status" value="1"/>
</dbReference>
<keyword evidence="10" id="KW-1185">Reference proteome</keyword>
<feature type="chain" id="PRO_5006868771" evidence="8">
    <location>
        <begin position="17"/>
        <end position="314"/>
    </location>
</feature>
<evidence type="ECO:0000256" key="7">
    <source>
        <dbReference type="SAM" id="MobiDB-lite"/>
    </source>
</evidence>
<name>A0A0V0SNF6_9BILA</name>
<keyword evidence="2" id="KW-0813">Transport</keyword>
<dbReference type="OrthoDB" id="6229630at2759"/>
<feature type="coiled-coil region" evidence="6">
    <location>
        <begin position="213"/>
        <end position="244"/>
    </location>
</feature>
<evidence type="ECO:0000256" key="3">
    <source>
        <dbReference type="ARBA" id="ARBA00022483"/>
    </source>
</evidence>
<dbReference type="PANTHER" id="PTHR16705:SF4">
    <property type="entry name" value="COMPLEXIN"/>
    <property type="match status" value="1"/>
</dbReference>
<feature type="signal peptide" evidence="8">
    <location>
        <begin position="1"/>
        <end position="16"/>
    </location>
</feature>
<dbReference type="GO" id="GO:0016079">
    <property type="term" value="P:synaptic vesicle exocytosis"/>
    <property type="evidence" value="ECO:0007669"/>
    <property type="project" value="TreeGrafter"/>
</dbReference>
<dbReference type="GO" id="GO:0046928">
    <property type="term" value="P:regulation of neurotransmitter secretion"/>
    <property type="evidence" value="ECO:0007669"/>
    <property type="project" value="TreeGrafter"/>
</dbReference>
<dbReference type="GO" id="GO:0031201">
    <property type="term" value="C:SNARE complex"/>
    <property type="evidence" value="ECO:0007669"/>
    <property type="project" value="TreeGrafter"/>
</dbReference>
<dbReference type="EMBL" id="JYDL01000001">
    <property type="protein sequence ID" value="KRX28258.1"/>
    <property type="molecule type" value="Genomic_DNA"/>
</dbReference>
<accession>A0A0V0SNF6</accession>
<keyword evidence="8" id="KW-0732">Signal</keyword>
<feature type="compositionally biased region" description="Acidic residues" evidence="7">
    <location>
        <begin position="274"/>
        <end position="283"/>
    </location>
</feature>
<dbReference type="AlphaFoldDB" id="A0A0V0SNF6"/>
<gene>
    <name evidence="9" type="primary">cpx-1</name>
    <name evidence="9" type="ORF">T07_8638</name>
</gene>
<sequence length="314" mass="35841">MAHLLLLTILLHHTFSTTLSTTFRKLIVLLIFLISDMNSLESLDQRKEQNLQVKHSHGNNIGYYLQSLLSKLDISKSLKYWNIENIGTSLDARHQFGPLDFENSNNVQLNFNHGKLQSKKVFGILGILEQRRTSSVDLKKLQFEKNEEICIGRLFWGKGLCFINGNLFGKNIATTTMNVIVGSVLGNPLSGGLDKLTGDETEENKNVIEDTEILKAREEAEKRRKQKHEKREREREKLRKEIREKYKIEVKKTEPEVQDFPGRVGATHKTPEQLAEEGSEDDSFGAQINGIVTKAKSSFENMTTIIKSFMSFET</sequence>
<keyword evidence="6" id="KW-0175">Coiled coil</keyword>
<keyword evidence="3" id="KW-0268">Exocytosis</keyword>
<keyword evidence="4" id="KW-0532">Neurotransmitter transport</keyword>
<evidence type="ECO:0000256" key="4">
    <source>
        <dbReference type="ARBA" id="ARBA00022775"/>
    </source>
</evidence>
<dbReference type="CDD" id="cd22808">
    <property type="entry name" value="Complexin_NTD_CPLX_I_II"/>
    <property type="match status" value="1"/>
</dbReference>
<comment type="function">
    <text evidence="5">Positively regulates a late step in synaptic vesicle exocytosis.</text>
</comment>
<evidence type="ECO:0000313" key="9">
    <source>
        <dbReference type="EMBL" id="KRX28258.1"/>
    </source>
</evidence>
<dbReference type="STRING" id="6336.A0A0V0SNF6"/>
<reference evidence="9 10" key="1">
    <citation type="submission" date="2015-01" db="EMBL/GenBank/DDBJ databases">
        <title>Evolution of Trichinella species and genotypes.</title>
        <authorList>
            <person name="Korhonen P.K."/>
            <person name="Edoardo P."/>
            <person name="Giuseppe L.R."/>
            <person name="Gasser R.B."/>
        </authorList>
    </citation>
    <scope>NUCLEOTIDE SEQUENCE [LARGE SCALE GENOMIC DNA]</scope>
    <source>
        <strain evidence="9">ISS37</strain>
    </source>
</reference>
<dbReference type="GO" id="GO:0043195">
    <property type="term" value="C:terminal bouton"/>
    <property type="evidence" value="ECO:0007669"/>
    <property type="project" value="TreeGrafter"/>
</dbReference>
<evidence type="ECO:0000256" key="2">
    <source>
        <dbReference type="ARBA" id="ARBA00022448"/>
    </source>
</evidence>
<dbReference type="SUPFAM" id="SSF58038">
    <property type="entry name" value="SNARE fusion complex"/>
    <property type="match status" value="1"/>
</dbReference>
<dbReference type="Proteomes" id="UP000054630">
    <property type="component" value="Unassembled WGS sequence"/>
</dbReference>
<comment type="similarity">
    <text evidence="1">Belongs to the complexin/synaphin family.</text>
</comment>